<comment type="caution">
    <text evidence="1">The sequence shown here is derived from an EMBL/GenBank/DDBJ whole genome shotgun (WGS) entry which is preliminary data.</text>
</comment>
<dbReference type="Proteomes" id="UP000228809">
    <property type="component" value="Unassembled WGS sequence"/>
</dbReference>
<accession>A0A2M6WE69</accession>
<proteinExistence type="predicted"/>
<sequence>MFEWYFFVRQRRMVMSDIGDPLVGMILNDDPLFDFSIFEDELRRKKLEDDARLVATAEGWEFVEICGLQDRIYIRFKYEGDTFLSSAETVMRKRNALQGNCAGSV</sequence>
<organism evidence="1 2">
    <name type="scientific">Candidatus Kaiserbacteria bacterium CG10_big_fil_rev_8_21_14_0_10_49_17</name>
    <dbReference type="NCBI Taxonomy" id="1974609"/>
    <lineage>
        <taxon>Bacteria</taxon>
        <taxon>Candidatus Kaiseribacteriota</taxon>
    </lineage>
</organism>
<evidence type="ECO:0000313" key="2">
    <source>
        <dbReference type="Proteomes" id="UP000228809"/>
    </source>
</evidence>
<reference evidence="2" key="1">
    <citation type="submission" date="2017-09" db="EMBL/GenBank/DDBJ databases">
        <title>Depth-based differentiation of microbial function through sediment-hosted aquifers and enrichment of novel symbionts in the deep terrestrial subsurface.</title>
        <authorList>
            <person name="Probst A.J."/>
            <person name="Ladd B."/>
            <person name="Jarett J.K."/>
            <person name="Geller-Mcgrath D.E."/>
            <person name="Sieber C.M.K."/>
            <person name="Emerson J.B."/>
            <person name="Anantharaman K."/>
            <person name="Thomas B.C."/>
            <person name="Malmstrom R."/>
            <person name="Stieglmeier M."/>
            <person name="Klingl A."/>
            <person name="Woyke T."/>
            <person name="Ryan C.M."/>
            <person name="Banfield J.F."/>
        </authorList>
    </citation>
    <scope>NUCLEOTIDE SEQUENCE [LARGE SCALE GENOMIC DNA]</scope>
</reference>
<name>A0A2M6WE69_9BACT</name>
<dbReference type="EMBL" id="PFBJ01000011">
    <property type="protein sequence ID" value="PIT91082.1"/>
    <property type="molecule type" value="Genomic_DNA"/>
</dbReference>
<gene>
    <name evidence="1" type="ORF">COU17_02220</name>
</gene>
<evidence type="ECO:0000313" key="1">
    <source>
        <dbReference type="EMBL" id="PIT91082.1"/>
    </source>
</evidence>
<dbReference type="AlphaFoldDB" id="A0A2M6WE69"/>
<protein>
    <submittedName>
        <fullName evidence="1">Uncharacterized protein</fullName>
    </submittedName>
</protein>